<feature type="region of interest" description="Disordered" evidence="1">
    <location>
        <begin position="1"/>
        <end position="82"/>
    </location>
</feature>
<dbReference type="EMBL" id="WNYA01035550">
    <property type="protein sequence ID" value="KAG8536967.1"/>
    <property type="molecule type" value="Genomic_DNA"/>
</dbReference>
<dbReference type="Proteomes" id="UP000824782">
    <property type="component" value="Unassembled WGS sequence"/>
</dbReference>
<organism evidence="2 3">
    <name type="scientific">Engystomops pustulosus</name>
    <name type="common">Tungara frog</name>
    <name type="synonym">Physalaemus pustulosus</name>
    <dbReference type="NCBI Taxonomy" id="76066"/>
    <lineage>
        <taxon>Eukaryota</taxon>
        <taxon>Metazoa</taxon>
        <taxon>Chordata</taxon>
        <taxon>Craniata</taxon>
        <taxon>Vertebrata</taxon>
        <taxon>Euteleostomi</taxon>
        <taxon>Amphibia</taxon>
        <taxon>Batrachia</taxon>
        <taxon>Anura</taxon>
        <taxon>Neobatrachia</taxon>
        <taxon>Hyloidea</taxon>
        <taxon>Leptodactylidae</taxon>
        <taxon>Leiuperinae</taxon>
        <taxon>Engystomops</taxon>
    </lineage>
</organism>
<protein>
    <submittedName>
        <fullName evidence="2">Uncharacterized protein</fullName>
    </submittedName>
</protein>
<proteinExistence type="predicted"/>
<feature type="compositionally biased region" description="Low complexity" evidence="1">
    <location>
        <begin position="46"/>
        <end position="66"/>
    </location>
</feature>
<feature type="compositionally biased region" description="Basic and acidic residues" evidence="1">
    <location>
        <begin position="24"/>
        <end position="39"/>
    </location>
</feature>
<sequence>MLLLTPKDPPGPPSPSSLSPDSESVSHSEDPASPEDRDSAPPAGCSAATSRTPPSASPSEEAISSRVRNRLESSTRGEEVFPSLGTLDRPRFFFFCLRLFSSQILLSSSILS</sequence>
<evidence type="ECO:0000313" key="2">
    <source>
        <dbReference type="EMBL" id="KAG8536967.1"/>
    </source>
</evidence>
<dbReference type="AlphaFoldDB" id="A0AAV6YIE9"/>
<comment type="caution">
    <text evidence="2">The sequence shown here is derived from an EMBL/GenBank/DDBJ whole genome shotgun (WGS) entry which is preliminary data.</text>
</comment>
<gene>
    <name evidence="2" type="ORF">GDO81_025321</name>
</gene>
<name>A0AAV6YIE9_ENGPU</name>
<evidence type="ECO:0000313" key="3">
    <source>
        <dbReference type="Proteomes" id="UP000824782"/>
    </source>
</evidence>
<keyword evidence="3" id="KW-1185">Reference proteome</keyword>
<accession>A0AAV6YIE9</accession>
<feature type="compositionally biased region" description="Basic and acidic residues" evidence="1">
    <location>
        <begin position="69"/>
        <end position="79"/>
    </location>
</feature>
<reference evidence="2" key="1">
    <citation type="thesis" date="2020" institute="ProQuest LLC" country="789 East Eisenhower Parkway, Ann Arbor, MI, USA">
        <title>Comparative Genomics and Chromosome Evolution.</title>
        <authorList>
            <person name="Mudd A.B."/>
        </authorList>
    </citation>
    <scope>NUCLEOTIDE SEQUENCE</scope>
    <source>
        <strain evidence="2">237g6f4</strain>
        <tissue evidence="2">Blood</tissue>
    </source>
</reference>
<evidence type="ECO:0000256" key="1">
    <source>
        <dbReference type="SAM" id="MobiDB-lite"/>
    </source>
</evidence>